<reference evidence="10 11" key="1">
    <citation type="submission" date="2017-06" db="EMBL/GenBank/DDBJ databases">
        <title>A platform for efficient transgenesis in Macrostomum lignano, a flatworm model organism for stem cell research.</title>
        <authorList>
            <person name="Berezikov E."/>
        </authorList>
    </citation>
    <scope>NUCLEOTIDE SEQUENCE [LARGE SCALE GENOMIC DNA]</scope>
    <source>
        <strain evidence="10">DV1</strain>
        <tissue evidence="10">Whole organism</tissue>
    </source>
</reference>
<gene>
    <name evidence="10" type="ORF">BOX15_Mlig033439g1</name>
</gene>
<accession>A0A267GFS3</accession>
<dbReference type="InterPro" id="IPR035985">
    <property type="entry name" value="Ubiquitin-activating_enz"/>
</dbReference>
<evidence type="ECO:0000259" key="8">
    <source>
        <dbReference type="Pfam" id="PF00899"/>
    </source>
</evidence>
<dbReference type="GO" id="GO:0032446">
    <property type="term" value="P:protein modification by small protein conjugation"/>
    <property type="evidence" value="ECO:0007669"/>
    <property type="project" value="TreeGrafter"/>
</dbReference>
<dbReference type="InterPro" id="IPR042523">
    <property type="entry name" value="Atg7_N_2"/>
</dbReference>
<keyword evidence="4 7" id="KW-0653">Protein transport</keyword>
<dbReference type="GO" id="GO:0000045">
    <property type="term" value="P:autophagosome assembly"/>
    <property type="evidence" value="ECO:0007669"/>
    <property type="project" value="TreeGrafter"/>
</dbReference>
<evidence type="ECO:0000313" key="11">
    <source>
        <dbReference type="Proteomes" id="UP000215902"/>
    </source>
</evidence>
<dbReference type="STRING" id="282301.A0A267GFS3"/>
<dbReference type="InterPro" id="IPR042522">
    <property type="entry name" value="Atg7_N_1"/>
</dbReference>
<comment type="function">
    <text evidence="7">E1-like activating enzyme involved in the 2 ubiquitin-like systems required for autophagy.</text>
</comment>
<dbReference type="GO" id="GO:0015031">
    <property type="term" value="P:protein transport"/>
    <property type="evidence" value="ECO:0007669"/>
    <property type="project" value="UniProtKB-UniRule"/>
</dbReference>
<dbReference type="InterPro" id="IPR000594">
    <property type="entry name" value="ThiF_NAD_FAD-bd"/>
</dbReference>
<dbReference type="PANTHER" id="PTHR10953">
    <property type="entry name" value="UBIQUITIN-ACTIVATING ENZYME E1"/>
    <property type="match status" value="1"/>
</dbReference>
<protein>
    <recommendedName>
        <fullName evidence="2 7">Ubiquitin-like modifier-activating enzyme ATG7</fullName>
    </recommendedName>
    <alternativeName>
        <fullName evidence="7">Autophagy-related protein 7</fullName>
    </alternativeName>
</protein>
<dbReference type="GO" id="GO:0019778">
    <property type="term" value="F:Atg12 activating enzyme activity"/>
    <property type="evidence" value="ECO:0007669"/>
    <property type="project" value="TreeGrafter"/>
</dbReference>
<evidence type="ECO:0000259" key="9">
    <source>
        <dbReference type="Pfam" id="PF16420"/>
    </source>
</evidence>
<dbReference type="NCBIfam" id="TIGR01381">
    <property type="entry name" value="E1_like_apg7"/>
    <property type="match status" value="1"/>
</dbReference>
<dbReference type="Gene3D" id="3.40.50.720">
    <property type="entry name" value="NAD(P)-binding Rossmann-like Domain"/>
    <property type="match status" value="1"/>
</dbReference>
<keyword evidence="11" id="KW-1185">Reference proteome</keyword>
<sequence length="679" mass="74025">QQLQFVAFESSISVAFWHRFCKMKLEQLKLSEEPVPIRGLFSIGDADRLPCRLAFEYNAFDTAAVEAELSSRAFAPAGRLLNFNSLDSFKALDKQAFADQLGAELLSSIRSGEALHRPARLLEFSILSYVDLKKYHFYYWLCMPVLAFPPEISPVLLSNARLAESAAVSGGQDLSRFADRVLEFFATSGRCPYFAVRGLDQAGWSSDSVQLISLAEAKQLGLQAQHCTFGYADPSTDSRAAGWPLRNLLVLLAHHWPGEECSVLAYRDRFQSGQRTCSHSRLMRVRVPDAASSAGAAFRCLGWEKSPLPGSGRAVLQPRFVDLSASLSPDRMAESAVDLNLQLMRWRLVPELNLSSLAATRCLLLGAGTLGCNVARLLMGWGVRNITLVDNGQVSYSNPVRQSLFTFADSQHQPGGKLKAEAAAKALIDIFPGVNAQWRCFQIPMPGHAIPRDQEASVGQDVAQLESLVAEHDVVFLLLDSREARWLPTLLAASAGKLAMNAALGFDSYLVMRHGLGPGSRHGCYFCSDVTAPGNSSQDRTLDQQCTVTRPGLAMIAAGLLVELMVSALQHPAGPTVDPDNVDAAADDDRPPMGRVPHQMRGFLSDASQMSPVGHRFDRCSACSDAVLSAYRSGGYRGFLLKVFNDSSHLELVAGLAELHAEAELSVEVLEMDADDDDF</sequence>
<dbReference type="PANTHER" id="PTHR10953:SF3">
    <property type="entry name" value="UBIQUITIN-LIKE MODIFIER-ACTIVATING ENZYME ATG7"/>
    <property type="match status" value="1"/>
</dbReference>
<dbReference type="InterPro" id="IPR006285">
    <property type="entry name" value="Atg7"/>
</dbReference>
<dbReference type="FunFam" id="3.40.50.720:FF:000243">
    <property type="entry name" value="Ubiquitin-like modifier-activating enzyme ATG7"/>
    <property type="match status" value="1"/>
</dbReference>
<feature type="domain" description="THIF-type NAD/FAD binding fold" evidence="8">
    <location>
        <begin position="341"/>
        <end position="572"/>
    </location>
</feature>
<dbReference type="InterPro" id="IPR032197">
    <property type="entry name" value="Atg7_N"/>
</dbReference>
<evidence type="ECO:0000256" key="6">
    <source>
        <dbReference type="PIRSR" id="PIRSR606285-1"/>
    </source>
</evidence>
<feature type="non-terminal residue" evidence="10">
    <location>
        <position position="1"/>
    </location>
</feature>
<evidence type="ECO:0000256" key="1">
    <source>
        <dbReference type="ARBA" id="ARBA00010931"/>
    </source>
</evidence>
<dbReference type="Proteomes" id="UP000215902">
    <property type="component" value="Unassembled WGS sequence"/>
</dbReference>
<feature type="domain" description="Ubiquitin-like modifier-activating enzyme Atg7 N-terminal" evidence="9">
    <location>
        <begin position="3"/>
        <end position="326"/>
    </location>
</feature>
<name>A0A267GFS3_9PLAT</name>
<dbReference type="Gene3D" id="3.40.140.100">
    <property type="entry name" value="Ubiquitin-like modifier-activating enzyme ATG7 C-terminal domain"/>
    <property type="match status" value="1"/>
</dbReference>
<dbReference type="GO" id="GO:0000407">
    <property type="term" value="C:phagophore assembly site"/>
    <property type="evidence" value="ECO:0007669"/>
    <property type="project" value="UniProtKB-SubCell"/>
</dbReference>
<comment type="subunit">
    <text evidence="7">Homodimer.</text>
</comment>
<keyword evidence="7" id="KW-0963">Cytoplasm</keyword>
<dbReference type="Gene3D" id="3.40.140.70">
    <property type="entry name" value="Ubiquitin-like modifier-activating enzyme ATG7 N-terminal domain"/>
    <property type="match status" value="1"/>
</dbReference>
<dbReference type="Pfam" id="PF16420">
    <property type="entry name" value="ATG7_N"/>
    <property type="match status" value="1"/>
</dbReference>
<organism evidence="10 11">
    <name type="scientific">Macrostomum lignano</name>
    <dbReference type="NCBI Taxonomy" id="282301"/>
    <lineage>
        <taxon>Eukaryota</taxon>
        <taxon>Metazoa</taxon>
        <taxon>Spiralia</taxon>
        <taxon>Lophotrochozoa</taxon>
        <taxon>Platyhelminthes</taxon>
        <taxon>Rhabditophora</taxon>
        <taxon>Macrostomorpha</taxon>
        <taxon>Macrostomida</taxon>
        <taxon>Macrostomidae</taxon>
        <taxon>Macrostomum</taxon>
    </lineage>
</organism>
<dbReference type="GO" id="GO:0034727">
    <property type="term" value="P:piecemeal microautophagy of the nucleus"/>
    <property type="evidence" value="ECO:0007669"/>
    <property type="project" value="TreeGrafter"/>
</dbReference>
<feature type="active site" description="Glycyl thioester intermediate" evidence="6">
    <location>
        <position position="546"/>
    </location>
</feature>
<dbReference type="EMBL" id="NIVC01000356">
    <property type="protein sequence ID" value="PAA84898.1"/>
    <property type="molecule type" value="Genomic_DNA"/>
</dbReference>
<dbReference type="GO" id="GO:0006995">
    <property type="term" value="P:cellular response to nitrogen starvation"/>
    <property type="evidence" value="ECO:0007669"/>
    <property type="project" value="TreeGrafter"/>
</dbReference>
<evidence type="ECO:0000256" key="2">
    <source>
        <dbReference type="ARBA" id="ARBA00017647"/>
    </source>
</evidence>
<comment type="subcellular location">
    <subcellularLocation>
        <location evidence="7">Cytoplasm</location>
    </subcellularLocation>
    <subcellularLocation>
        <location evidence="7">Preautophagosomal structure</location>
    </subcellularLocation>
</comment>
<evidence type="ECO:0000256" key="4">
    <source>
        <dbReference type="ARBA" id="ARBA00022927"/>
    </source>
</evidence>
<evidence type="ECO:0000313" key="10">
    <source>
        <dbReference type="EMBL" id="PAA84898.1"/>
    </source>
</evidence>
<comment type="similarity">
    <text evidence="1 7">Belongs to the ATG7 family.</text>
</comment>
<evidence type="ECO:0000256" key="5">
    <source>
        <dbReference type="ARBA" id="ARBA00023006"/>
    </source>
</evidence>
<keyword evidence="3 7" id="KW-0813">Transport</keyword>
<dbReference type="Pfam" id="PF00899">
    <property type="entry name" value="ThiF"/>
    <property type="match status" value="1"/>
</dbReference>
<proteinExistence type="inferred from homology"/>
<dbReference type="AlphaFoldDB" id="A0A267GFS3"/>
<evidence type="ECO:0000256" key="3">
    <source>
        <dbReference type="ARBA" id="ARBA00022448"/>
    </source>
</evidence>
<dbReference type="InterPro" id="IPR045886">
    <property type="entry name" value="ThiF/MoeB/HesA"/>
</dbReference>
<dbReference type="SUPFAM" id="SSF69572">
    <property type="entry name" value="Activating enzymes of the ubiquitin-like proteins"/>
    <property type="match status" value="1"/>
</dbReference>
<dbReference type="OrthoDB" id="338614at2759"/>
<dbReference type="GO" id="GO:0000422">
    <property type="term" value="P:autophagy of mitochondrion"/>
    <property type="evidence" value="ECO:0007669"/>
    <property type="project" value="TreeGrafter"/>
</dbReference>
<dbReference type="GO" id="GO:0019779">
    <property type="term" value="F:Atg8 activating enzyme activity"/>
    <property type="evidence" value="ECO:0007669"/>
    <property type="project" value="TreeGrafter"/>
</dbReference>
<comment type="caution">
    <text evidence="10">The sequence shown here is derived from an EMBL/GenBank/DDBJ whole genome shotgun (WGS) entry which is preliminary data.</text>
</comment>
<keyword evidence="7" id="KW-0833">Ubl conjugation pathway</keyword>
<evidence type="ECO:0000256" key="7">
    <source>
        <dbReference type="RuleBase" id="RU366022"/>
    </source>
</evidence>
<keyword evidence="5 7" id="KW-0072">Autophagy</keyword>